<comment type="similarity">
    <text evidence="1">Belongs to the bacterial ribosomal protein bL27 family.</text>
</comment>
<dbReference type="Gene3D" id="2.40.50.100">
    <property type="match status" value="1"/>
</dbReference>
<evidence type="ECO:0000256" key="2">
    <source>
        <dbReference type="ARBA" id="ARBA00022980"/>
    </source>
</evidence>
<dbReference type="SUPFAM" id="SSF110324">
    <property type="entry name" value="Ribosomal L27 protein-like"/>
    <property type="match status" value="1"/>
</dbReference>
<accession>A0A1G1VD95</accession>
<dbReference type="PANTHER" id="PTHR15893:SF0">
    <property type="entry name" value="LARGE RIBOSOMAL SUBUNIT PROTEIN BL27M"/>
    <property type="match status" value="1"/>
</dbReference>
<keyword evidence="3" id="KW-0687">Ribonucleoprotein</keyword>
<keyword evidence="2 6" id="KW-0689">Ribosomal protein</keyword>
<evidence type="ECO:0000256" key="5">
    <source>
        <dbReference type="ARBA" id="ARBA00035477"/>
    </source>
</evidence>
<dbReference type="AlphaFoldDB" id="A0A1G1VD95"/>
<gene>
    <name evidence="6" type="ORF">A3A58_03045</name>
</gene>
<comment type="caution">
    <text evidence="6">The sequence shown here is derived from an EMBL/GenBank/DDBJ whole genome shotgun (WGS) entry which is preliminary data.</text>
</comment>
<dbReference type="GO" id="GO:0006412">
    <property type="term" value="P:translation"/>
    <property type="evidence" value="ECO:0007669"/>
    <property type="project" value="InterPro"/>
</dbReference>
<name>A0A1G1VD95_9BACT</name>
<evidence type="ECO:0000313" key="6">
    <source>
        <dbReference type="EMBL" id="OGY13321.1"/>
    </source>
</evidence>
<dbReference type="Pfam" id="PF01016">
    <property type="entry name" value="Ribosomal_L27"/>
    <property type="match status" value="1"/>
</dbReference>
<dbReference type="PRINTS" id="PR00063">
    <property type="entry name" value="RIBOSOMALL27"/>
</dbReference>
<proteinExistence type="inferred from homology"/>
<reference evidence="6 7" key="1">
    <citation type="journal article" date="2016" name="Nat. Commun.">
        <title>Thousands of microbial genomes shed light on interconnected biogeochemical processes in an aquifer system.</title>
        <authorList>
            <person name="Anantharaman K."/>
            <person name="Brown C.T."/>
            <person name="Hug L.A."/>
            <person name="Sharon I."/>
            <person name="Castelle C.J."/>
            <person name="Probst A.J."/>
            <person name="Thomas B.C."/>
            <person name="Singh A."/>
            <person name="Wilkins M.J."/>
            <person name="Karaoz U."/>
            <person name="Brodie E.L."/>
            <person name="Williams K.H."/>
            <person name="Hubbard S.S."/>
            <person name="Banfield J.F."/>
        </authorList>
    </citation>
    <scope>NUCLEOTIDE SEQUENCE [LARGE SCALE GENOMIC DNA]</scope>
</reference>
<organism evidence="6 7">
    <name type="scientific">Candidatus Blackburnbacteria bacterium RIFCSPLOWO2_01_FULL_41_27</name>
    <dbReference type="NCBI Taxonomy" id="1797520"/>
    <lineage>
        <taxon>Bacteria</taxon>
        <taxon>Candidatus Blackburniibacteriota</taxon>
    </lineage>
</organism>
<dbReference type="GO" id="GO:1990904">
    <property type="term" value="C:ribonucleoprotein complex"/>
    <property type="evidence" value="ECO:0007669"/>
    <property type="project" value="UniProtKB-KW"/>
</dbReference>
<dbReference type="EMBL" id="MHCD01000037">
    <property type="protein sequence ID" value="OGY13321.1"/>
    <property type="molecule type" value="Genomic_DNA"/>
</dbReference>
<dbReference type="GO" id="GO:0003735">
    <property type="term" value="F:structural constituent of ribosome"/>
    <property type="evidence" value="ECO:0007669"/>
    <property type="project" value="InterPro"/>
</dbReference>
<dbReference type="NCBIfam" id="TIGR00062">
    <property type="entry name" value="L27"/>
    <property type="match status" value="1"/>
</dbReference>
<sequence>MAHTKAQGSVKGNRDSIAKRLGVKLYAGQKVEPGNIIVRQKGTKFFPGDGVEMGKDFTLFAIGNGVVSFKKSRGKKIVEVVGLT</sequence>
<dbReference type="FunFam" id="2.40.50.100:FF:000060">
    <property type="entry name" value="Apicoplast ribosomal protein L27"/>
    <property type="match status" value="1"/>
</dbReference>
<evidence type="ECO:0000256" key="1">
    <source>
        <dbReference type="ARBA" id="ARBA00010797"/>
    </source>
</evidence>
<dbReference type="GO" id="GO:0005840">
    <property type="term" value="C:ribosome"/>
    <property type="evidence" value="ECO:0007669"/>
    <property type="project" value="UniProtKB-KW"/>
</dbReference>
<protein>
    <recommendedName>
        <fullName evidence="4">Large ribosomal subunit protein bL27</fullName>
    </recommendedName>
    <alternativeName>
        <fullName evidence="5">50S ribosomal protein L27</fullName>
    </alternativeName>
</protein>
<dbReference type="InterPro" id="IPR001684">
    <property type="entry name" value="Ribosomal_bL27"/>
</dbReference>
<evidence type="ECO:0000256" key="4">
    <source>
        <dbReference type="ARBA" id="ARBA00035175"/>
    </source>
</evidence>
<dbReference type="PANTHER" id="PTHR15893">
    <property type="entry name" value="RIBOSOMAL PROTEIN L27"/>
    <property type="match status" value="1"/>
</dbReference>
<dbReference type="Proteomes" id="UP000177685">
    <property type="component" value="Unassembled WGS sequence"/>
</dbReference>
<evidence type="ECO:0000256" key="3">
    <source>
        <dbReference type="ARBA" id="ARBA00023274"/>
    </source>
</evidence>
<evidence type="ECO:0000313" key="7">
    <source>
        <dbReference type="Proteomes" id="UP000177685"/>
    </source>
</evidence>